<keyword evidence="1" id="KW-0812">Transmembrane</keyword>
<organism evidence="2 3">
    <name type="scientific">[Emmonsia] crescens</name>
    <dbReference type="NCBI Taxonomy" id="73230"/>
    <lineage>
        <taxon>Eukaryota</taxon>
        <taxon>Fungi</taxon>
        <taxon>Dikarya</taxon>
        <taxon>Ascomycota</taxon>
        <taxon>Pezizomycotina</taxon>
        <taxon>Eurotiomycetes</taxon>
        <taxon>Eurotiomycetidae</taxon>
        <taxon>Onygenales</taxon>
        <taxon>Ajellomycetaceae</taxon>
        <taxon>Emergomyces</taxon>
    </lineage>
</organism>
<dbReference type="AlphaFoldDB" id="A0A0G2JBZ6"/>
<keyword evidence="1" id="KW-0472">Membrane</keyword>
<evidence type="ECO:0000313" key="3">
    <source>
        <dbReference type="Proteomes" id="UP000034164"/>
    </source>
</evidence>
<protein>
    <submittedName>
        <fullName evidence="2">Uncharacterized protein</fullName>
    </submittedName>
</protein>
<dbReference type="PANTHER" id="PTHR37542">
    <property type="entry name" value="HELO DOMAIN-CONTAINING PROTEIN-RELATED"/>
    <property type="match status" value="1"/>
</dbReference>
<name>A0A0G2JBZ6_9EURO</name>
<dbReference type="VEuPathDB" id="FungiDB:EMCG_05966"/>
<sequence>MSEPYLVGFEQLRPSSGHSTLFADTVGHRNPCRHPNRQGLRPQEYYKMQHIYSLGVCLLEIGLWTSFVVLSGRIARAVPKCVAGTFAQS</sequence>
<evidence type="ECO:0000256" key="1">
    <source>
        <dbReference type="SAM" id="Phobius"/>
    </source>
</evidence>
<keyword evidence="1" id="KW-1133">Transmembrane helix</keyword>
<feature type="transmembrane region" description="Helical" evidence="1">
    <location>
        <begin position="51"/>
        <end position="70"/>
    </location>
</feature>
<evidence type="ECO:0000313" key="2">
    <source>
        <dbReference type="EMBL" id="KKZ68346.1"/>
    </source>
</evidence>
<comment type="caution">
    <text evidence="2">The sequence shown here is derived from an EMBL/GenBank/DDBJ whole genome shotgun (WGS) entry which is preliminary data.</text>
</comment>
<dbReference type="EMBL" id="LCZI01000119">
    <property type="protein sequence ID" value="KKZ68346.1"/>
    <property type="molecule type" value="Genomic_DNA"/>
</dbReference>
<gene>
    <name evidence="2" type="ORF">EMCG_05966</name>
</gene>
<proteinExistence type="predicted"/>
<accession>A0A0G2JBZ6</accession>
<reference evidence="3" key="1">
    <citation type="journal article" date="2015" name="PLoS Genet.">
        <title>The dynamic genome and transcriptome of the human fungal pathogen Blastomyces and close relative Emmonsia.</title>
        <authorList>
            <person name="Munoz J.F."/>
            <person name="Gauthier G.M."/>
            <person name="Desjardins C.A."/>
            <person name="Gallo J.E."/>
            <person name="Holder J."/>
            <person name="Sullivan T.D."/>
            <person name="Marty A.J."/>
            <person name="Carmen J.C."/>
            <person name="Chen Z."/>
            <person name="Ding L."/>
            <person name="Gujja S."/>
            <person name="Magrini V."/>
            <person name="Misas E."/>
            <person name="Mitreva M."/>
            <person name="Priest M."/>
            <person name="Saif S."/>
            <person name="Whiston E.A."/>
            <person name="Young S."/>
            <person name="Zeng Q."/>
            <person name="Goldman W.E."/>
            <person name="Mardis E.R."/>
            <person name="Taylor J.W."/>
            <person name="McEwen J.G."/>
            <person name="Clay O.K."/>
            <person name="Klein B.S."/>
            <person name="Cuomo C.A."/>
        </authorList>
    </citation>
    <scope>NUCLEOTIDE SEQUENCE [LARGE SCALE GENOMIC DNA]</scope>
    <source>
        <strain evidence="3">UAMH 3008</strain>
    </source>
</reference>
<dbReference type="PANTHER" id="PTHR37542:SF1">
    <property type="entry name" value="PRION-INHIBITION AND PROPAGATION HELO DOMAIN-CONTAINING PROTEIN"/>
    <property type="match status" value="1"/>
</dbReference>
<dbReference type="OrthoDB" id="4195490at2759"/>
<dbReference type="Proteomes" id="UP000034164">
    <property type="component" value="Unassembled WGS sequence"/>
</dbReference>